<dbReference type="Pfam" id="PF00643">
    <property type="entry name" value="zf-B_box"/>
    <property type="match status" value="1"/>
</dbReference>
<dbReference type="GO" id="GO:0008270">
    <property type="term" value="F:zinc ion binding"/>
    <property type="evidence" value="ECO:0007669"/>
    <property type="project" value="UniProtKB-KW"/>
</dbReference>
<dbReference type="InterPro" id="IPR001870">
    <property type="entry name" value="B30.2/SPRY"/>
</dbReference>
<dbReference type="CDD" id="cd12893">
    <property type="entry name" value="SPRY_PRY_TRIM35"/>
    <property type="match status" value="1"/>
</dbReference>
<dbReference type="GeneID" id="113053769"/>
<dbReference type="OrthoDB" id="9049620at2759"/>
<dbReference type="InterPro" id="IPR017907">
    <property type="entry name" value="Znf_RING_CS"/>
</dbReference>
<dbReference type="InterPro" id="IPR013083">
    <property type="entry name" value="Znf_RING/FYVE/PHD"/>
</dbReference>
<dbReference type="InterPro" id="IPR043136">
    <property type="entry name" value="B30.2/SPRY_sf"/>
</dbReference>
<dbReference type="InterPro" id="IPR003879">
    <property type="entry name" value="Butyrophylin_SPRY"/>
</dbReference>
<accession>A0A6P6KRB1</accession>
<keyword evidence="3" id="KW-0862">Zinc</keyword>
<dbReference type="FunFam" id="2.60.120.920:FF:000004">
    <property type="entry name" value="Butyrophilin subfamily 1 member A1"/>
    <property type="match status" value="1"/>
</dbReference>
<dbReference type="SUPFAM" id="SSF49899">
    <property type="entry name" value="Concanavalin A-like lectins/glucanases"/>
    <property type="match status" value="1"/>
</dbReference>
<dbReference type="PROSITE" id="PS50119">
    <property type="entry name" value="ZF_BBOX"/>
    <property type="match status" value="1"/>
</dbReference>
<dbReference type="PROSITE" id="PS50188">
    <property type="entry name" value="B302_SPRY"/>
    <property type="match status" value="1"/>
</dbReference>
<dbReference type="SMART" id="SM00504">
    <property type="entry name" value="Ubox"/>
    <property type="match status" value="1"/>
</dbReference>
<keyword evidence="2 4" id="KW-0863">Zinc-finger</keyword>
<dbReference type="Pfam" id="PF00622">
    <property type="entry name" value="SPRY"/>
    <property type="match status" value="1"/>
</dbReference>
<dbReference type="PROSITE" id="PS50089">
    <property type="entry name" value="ZF_RING_2"/>
    <property type="match status" value="1"/>
</dbReference>
<evidence type="ECO:0000259" key="6">
    <source>
        <dbReference type="PROSITE" id="PS50119"/>
    </source>
</evidence>
<dbReference type="InterPro" id="IPR003613">
    <property type="entry name" value="Ubox_domain"/>
</dbReference>
<dbReference type="PANTHER" id="PTHR24103">
    <property type="entry name" value="E3 UBIQUITIN-PROTEIN LIGASE TRIM"/>
    <property type="match status" value="1"/>
</dbReference>
<dbReference type="Gene3D" id="2.60.120.920">
    <property type="match status" value="1"/>
</dbReference>
<dbReference type="Gene3D" id="3.30.160.60">
    <property type="entry name" value="Classic Zinc Finger"/>
    <property type="match status" value="1"/>
</dbReference>
<evidence type="ECO:0000259" key="7">
    <source>
        <dbReference type="PROSITE" id="PS50188"/>
    </source>
</evidence>
<dbReference type="InterPro" id="IPR003877">
    <property type="entry name" value="SPRY_dom"/>
</dbReference>
<dbReference type="SMART" id="SM00589">
    <property type="entry name" value="PRY"/>
    <property type="match status" value="1"/>
</dbReference>
<protein>
    <submittedName>
        <fullName evidence="9">Tripartite motif-containing protein 35-like</fullName>
    </submittedName>
</protein>
<name>A0A6P6KRB1_CARAU</name>
<feature type="domain" description="RING-type" evidence="5">
    <location>
        <begin position="94"/>
        <end position="135"/>
    </location>
</feature>
<evidence type="ECO:0000256" key="3">
    <source>
        <dbReference type="ARBA" id="ARBA00022833"/>
    </source>
</evidence>
<dbReference type="RefSeq" id="XP_026074824.1">
    <property type="nucleotide sequence ID" value="XM_026219039.1"/>
</dbReference>
<keyword evidence="8" id="KW-1185">Reference proteome</keyword>
<dbReference type="AlphaFoldDB" id="A0A6P6KRB1"/>
<evidence type="ECO:0000256" key="1">
    <source>
        <dbReference type="ARBA" id="ARBA00022723"/>
    </source>
</evidence>
<evidence type="ECO:0000313" key="8">
    <source>
        <dbReference type="Proteomes" id="UP000515129"/>
    </source>
</evidence>
<proteinExistence type="predicted"/>
<dbReference type="Pfam" id="PF13765">
    <property type="entry name" value="PRY"/>
    <property type="match status" value="1"/>
</dbReference>
<dbReference type="SUPFAM" id="SSF57845">
    <property type="entry name" value="B-box zinc-binding domain"/>
    <property type="match status" value="1"/>
</dbReference>
<dbReference type="GO" id="GO:0016567">
    <property type="term" value="P:protein ubiquitination"/>
    <property type="evidence" value="ECO:0007669"/>
    <property type="project" value="InterPro"/>
</dbReference>
<keyword evidence="1" id="KW-0479">Metal-binding</keyword>
<reference evidence="9" key="1">
    <citation type="submission" date="2025-08" db="UniProtKB">
        <authorList>
            <consortium name="RefSeq"/>
        </authorList>
    </citation>
    <scope>IDENTIFICATION</scope>
    <source>
        <strain evidence="9">Wakin</strain>
        <tissue evidence="9">Muscle</tissue>
    </source>
</reference>
<dbReference type="InterPro" id="IPR027370">
    <property type="entry name" value="Znf-RING_euk"/>
</dbReference>
<dbReference type="Pfam" id="PF13445">
    <property type="entry name" value="zf-RING_UBOX"/>
    <property type="match status" value="1"/>
</dbReference>
<dbReference type="SUPFAM" id="SSF57850">
    <property type="entry name" value="RING/U-box"/>
    <property type="match status" value="1"/>
</dbReference>
<feature type="domain" description="B box-type" evidence="6">
    <location>
        <begin position="178"/>
        <end position="219"/>
    </location>
</feature>
<dbReference type="InterPro" id="IPR050143">
    <property type="entry name" value="TRIM/RBCC"/>
</dbReference>
<dbReference type="InterPro" id="IPR001841">
    <property type="entry name" value="Znf_RING"/>
</dbReference>
<evidence type="ECO:0000313" key="9">
    <source>
        <dbReference type="RefSeq" id="XP_026074824.1"/>
    </source>
</evidence>
<dbReference type="SMART" id="SM00449">
    <property type="entry name" value="SPRY"/>
    <property type="match status" value="1"/>
</dbReference>
<dbReference type="SMART" id="SM00184">
    <property type="entry name" value="RING"/>
    <property type="match status" value="1"/>
</dbReference>
<dbReference type="PRINTS" id="PR01407">
    <property type="entry name" value="BUTYPHLNCDUF"/>
</dbReference>
<feature type="domain" description="B30.2/SPRY" evidence="7">
    <location>
        <begin position="366"/>
        <end position="556"/>
    </location>
</feature>
<dbReference type="SMART" id="SM00336">
    <property type="entry name" value="BBOX"/>
    <property type="match status" value="1"/>
</dbReference>
<gene>
    <name evidence="9" type="primary">LOC113053769</name>
</gene>
<evidence type="ECO:0000256" key="4">
    <source>
        <dbReference type="PROSITE-ProRule" id="PRU00024"/>
    </source>
</evidence>
<dbReference type="Gene3D" id="3.30.40.10">
    <property type="entry name" value="Zinc/RING finger domain, C3HC4 (zinc finger)"/>
    <property type="match status" value="1"/>
</dbReference>
<dbReference type="InterPro" id="IPR000315">
    <property type="entry name" value="Znf_B-box"/>
</dbReference>
<evidence type="ECO:0000259" key="5">
    <source>
        <dbReference type="PROSITE" id="PS50089"/>
    </source>
</evidence>
<dbReference type="KEGG" id="caua:113053769"/>
<dbReference type="Proteomes" id="UP000515129">
    <property type="component" value="Chromosome 3"/>
</dbReference>
<dbReference type="InterPro" id="IPR006574">
    <property type="entry name" value="PRY"/>
</dbReference>
<dbReference type="GO" id="GO:0004842">
    <property type="term" value="F:ubiquitin-protein transferase activity"/>
    <property type="evidence" value="ECO:0007669"/>
    <property type="project" value="InterPro"/>
</dbReference>
<organism evidence="8 9">
    <name type="scientific">Carassius auratus</name>
    <name type="common">Goldfish</name>
    <dbReference type="NCBI Taxonomy" id="7957"/>
    <lineage>
        <taxon>Eukaryota</taxon>
        <taxon>Metazoa</taxon>
        <taxon>Chordata</taxon>
        <taxon>Craniata</taxon>
        <taxon>Vertebrata</taxon>
        <taxon>Euteleostomi</taxon>
        <taxon>Actinopterygii</taxon>
        <taxon>Neopterygii</taxon>
        <taxon>Teleostei</taxon>
        <taxon>Ostariophysi</taxon>
        <taxon>Cypriniformes</taxon>
        <taxon>Cyprinidae</taxon>
        <taxon>Cyprininae</taxon>
        <taxon>Carassius</taxon>
    </lineage>
</organism>
<dbReference type="PROSITE" id="PS00518">
    <property type="entry name" value="ZF_RING_1"/>
    <property type="match status" value="1"/>
</dbReference>
<evidence type="ECO:0000256" key="2">
    <source>
        <dbReference type="ARBA" id="ARBA00022771"/>
    </source>
</evidence>
<sequence length="569" mass="64069">MLIIDKGQTCFRDVRVLVVFVQTLQLQLGLIRVFIFKSKRTPLQKHQTAMYLRPRAFSQPGGANTFPGLKNIRILRPRALTSHFTSPLEDELSCPICFEIFTDPVVLKCSHSFCRLCLQQFWNKKATKKKCPVCRMKCSLTEPTVSLTLKNVCDAIAQEQKGQASATAGSYSANGTSKPEALCATHGEGLKLFCQYDEEVLCCVCQTSKKHQGHSVCPLEEAANDLKDEMRQIVIPLKKSLRHLYETKQEYDDITVHIKNQGQQTEKQVHEEFNELRQFLLREEAARIAVLAEEEETKKQRMKKKTDIVARDILTFSHAVIAIENEIANDDSLFLQNYKNVKMRAQIAFHEPEKVPNTLIDVAEHIASLKFRAWEKMQSLVEYIPVTLDPNTAYPCLSLSKSLTSVCNTGTMEGLPNNPERFDHFDFVLGSKGFTSGCHSWEVDVGQNNDWVIGVVKASVARKGKISGCPEGGFWTIALFDGKYTAMTSPHTPLDLKGHLERVRVKIDYDAGEVSFFDSVGVIPVYTFNDRFTEAMFPFFCPGANINGNNPGPLKICPVRVAVWNSASW</sequence>
<dbReference type="InterPro" id="IPR013320">
    <property type="entry name" value="ConA-like_dom_sf"/>
</dbReference>